<sequence length="216" mass="22811">MYLWKSIIVAGLVAGAASTNQNLGCNNCLSQSADRINYGCRQNCDGAFNSASSEYETCYETCHHFAFEKHCCSGSCSGDANACMNRFLPPAKSTRSIVPSLSEDRNHARDFTPLEPEYGAVMVRDDETGLIEARVDVGSACCKAAQAILASSVTKVVPLLQNQIWNEDALSGLILIGFGLSAATACSKVFRVSCLFTAPGVQGNVANGPLPGGNAL</sequence>
<name>A0ACB9YJ85_9PEZI</name>
<keyword evidence="2" id="KW-1185">Reference proteome</keyword>
<reference evidence="1 2" key="1">
    <citation type="journal article" date="2022" name="New Phytol.">
        <title>Ecological generalism drives hyperdiversity of secondary metabolite gene clusters in xylarialean endophytes.</title>
        <authorList>
            <person name="Franco M.E.E."/>
            <person name="Wisecaver J.H."/>
            <person name="Arnold A.E."/>
            <person name="Ju Y.M."/>
            <person name="Slot J.C."/>
            <person name="Ahrendt S."/>
            <person name="Moore L.P."/>
            <person name="Eastman K.E."/>
            <person name="Scott K."/>
            <person name="Konkel Z."/>
            <person name="Mondo S.J."/>
            <person name="Kuo A."/>
            <person name="Hayes R.D."/>
            <person name="Haridas S."/>
            <person name="Andreopoulos B."/>
            <person name="Riley R."/>
            <person name="LaButti K."/>
            <person name="Pangilinan J."/>
            <person name="Lipzen A."/>
            <person name="Amirebrahimi M."/>
            <person name="Yan J."/>
            <person name="Adam C."/>
            <person name="Keymanesh K."/>
            <person name="Ng V."/>
            <person name="Louie K."/>
            <person name="Northen T."/>
            <person name="Drula E."/>
            <person name="Henrissat B."/>
            <person name="Hsieh H.M."/>
            <person name="Youens-Clark K."/>
            <person name="Lutzoni F."/>
            <person name="Miadlikowska J."/>
            <person name="Eastwood D.C."/>
            <person name="Hamelin R.C."/>
            <person name="Grigoriev I.V."/>
            <person name="U'Ren J.M."/>
        </authorList>
    </citation>
    <scope>NUCLEOTIDE SEQUENCE [LARGE SCALE GENOMIC DNA]</scope>
    <source>
        <strain evidence="1 2">CBS 119005</strain>
    </source>
</reference>
<accession>A0ACB9YJ85</accession>
<evidence type="ECO:0000313" key="1">
    <source>
        <dbReference type="EMBL" id="KAI4858920.1"/>
    </source>
</evidence>
<organism evidence="1 2">
    <name type="scientific">Hypoxylon rubiginosum</name>
    <dbReference type="NCBI Taxonomy" id="110542"/>
    <lineage>
        <taxon>Eukaryota</taxon>
        <taxon>Fungi</taxon>
        <taxon>Dikarya</taxon>
        <taxon>Ascomycota</taxon>
        <taxon>Pezizomycotina</taxon>
        <taxon>Sordariomycetes</taxon>
        <taxon>Xylariomycetidae</taxon>
        <taxon>Xylariales</taxon>
        <taxon>Hypoxylaceae</taxon>
        <taxon>Hypoxylon</taxon>
    </lineage>
</organism>
<comment type="caution">
    <text evidence="1">The sequence shown here is derived from an EMBL/GenBank/DDBJ whole genome shotgun (WGS) entry which is preliminary data.</text>
</comment>
<dbReference type="Proteomes" id="UP001497700">
    <property type="component" value="Unassembled WGS sequence"/>
</dbReference>
<gene>
    <name evidence="1" type="ORF">F4820DRAFT_441286</name>
</gene>
<dbReference type="EMBL" id="MU393673">
    <property type="protein sequence ID" value="KAI4858920.1"/>
    <property type="molecule type" value="Genomic_DNA"/>
</dbReference>
<proteinExistence type="predicted"/>
<protein>
    <submittedName>
        <fullName evidence="1">Uncharacterized protein</fullName>
    </submittedName>
</protein>
<evidence type="ECO:0000313" key="2">
    <source>
        <dbReference type="Proteomes" id="UP001497700"/>
    </source>
</evidence>